<evidence type="ECO:0000313" key="4">
    <source>
        <dbReference type="Proteomes" id="UP001153709"/>
    </source>
</evidence>
<evidence type="ECO:0000256" key="1">
    <source>
        <dbReference type="SAM" id="MobiDB-lite"/>
    </source>
</evidence>
<protein>
    <recommendedName>
        <fullName evidence="2">Endonuclease/exonuclease/phosphatase domain-containing protein</fullName>
    </recommendedName>
</protein>
<dbReference type="GO" id="GO:0000175">
    <property type="term" value="F:3'-5'-RNA exonuclease activity"/>
    <property type="evidence" value="ECO:0007669"/>
    <property type="project" value="TreeGrafter"/>
</dbReference>
<feature type="domain" description="Endonuclease/exonuclease/phosphatase" evidence="2">
    <location>
        <begin position="212"/>
        <end position="530"/>
    </location>
</feature>
<feature type="compositionally biased region" description="Basic and acidic residues" evidence="1">
    <location>
        <begin position="464"/>
        <end position="479"/>
    </location>
</feature>
<dbReference type="EMBL" id="OU898276">
    <property type="protein sequence ID" value="CAG9826706.1"/>
    <property type="molecule type" value="Genomic_DNA"/>
</dbReference>
<dbReference type="Proteomes" id="UP001153709">
    <property type="component" value="Chromosome 1"/>
</dbReference>
<gene>
    <name evidence="3" type="ORF">DIABBA_LOCUS795</name>
</gene>
<organism evidence="3 4">
    <name type="scientific">Diabrotica balteata</name>
    <name type="common">Banded cucumber beetle</name>
    <dbReference type="NCBI Taxonomy" id="107213"/>
    <lineage>
        <taxon>Eukaryota</taxon>
        <taxon>Metazoa</taxon>
        <taxon>Ecdysozoa</taxon>
        <taxon>Arthropoda</taxon>
        <taxon>Hexapoda</taxon>
        <taxon>Insecta</taxon>
        <taxon>Pterygota</taxon>
        <taxon>Neoptera</taxon>
        <taxon>Endopterygota</taxon>
        <taxon>Coleoptera</taxon>
        <taxon>Polyphaga</taxon>
        <taxon>Cucujiformia</taxon>
        <taxon>Chrysomeloidea</taxon>
        <taxon>Chrysomelidae</taxon>
        <taxon>Galerucinae</taxon>
        <taxon>Diabroticina</taxon>
        <taxon>Diabroticites</taxon>
        <taxon>Diabrotica</taxon>
    </lineage>
</organism>
<accession>A0A9N9X498</accession>
<dbReference type="InterPro" id="IPR005135">
    <property type="entry name" value="Endo/exonuclease/phosphatase"/>
</dbReference>
<dbReference type="InterPro" id="IPR050410">
    <property type="entry name" value="CCR4/nocturin_mRNA_transcr"/>
</dbReference>
<dbReference type="PANTHER" id="PTHR12121">
    <property type="entry name" value="CARBON CATABOLITE REPRESSOR PROTEIN 4"/>
    <property type="match status" value="1"/>
</dbReference>
<keyword evidence="4" id="KW-1185">Reference proteome</keyword>
<reference evidence="3" key="1">
    <citation type="submission" date="2022-01" db="EMBL/GenBank/DDBJ databases">
        <authorList>
            <person name="King R."/>
        </authorList>
    </citation>
    <scope>NUCLEOTIDE SEQUENCE</scope>
</reference>
<name>A0A9N9X498_DIABA</name>
<dbReference type="Pfam" id="PF03372">
    <property type="entry name" value="Exo_endo_phos"/>
    <property type="match status" value="1"/>
</dbReference>
<evidence type="ECO:0000313" key="3">
    <source>
        <dbReference type="EMBL" id="CAG9826706.1"/>
    </source>
</evidence>
<dbReference type="OrthoDB" id="10253982at2759"/>
<dbReference type="Gene3D" id="3.60.10.10">
    <property type="entry name" value="Endonuclease/exonuclease/phosphatase"/>
    <property type="match status" value="1"/>
</dbReference>
<dbReference type="InterPro" id="IPR036691">
    <property type="entry name" value="Endo/exonu/phosph_ase_sf"/>
</dbReference>
<proteinExistence type="predicted"/>
<dbReference type="AlphaFoldDB" id="A0A9N9X498"/>
<evidence type="ECO:0000259" key="2">
    <source>
        <dbReference type="Pfam" id="PF03372"/>
    </source>
</evidence>
<feature type="region of interest" description="Disordered" evidence="1">
    <location>
        <begin position="464"/>
        <end position="486"/>
    </location>
</feature>
<sequence length="581" mass="67410">MSKFLKFGICGVDISIELSHLIHVQRMFNAFANTVSGKHSTFDKLVVSTVSSDVNKNLSVPYDNKPEKSQDVENILNQIIQLSLNLCDNIQIVDENNLYCKKQVLLQDTIKNQVDQQYNYNKVPQPYWLPCYSPSLFSNLYRHCYNSNQFYQNIFPSNILLRQFHTQQVQRKKYKKHKYIDNSAGTNIMSLRLWENTCEKISGTPGFIFTLMSYNVLAQDLVEQHPYLYKEHDSSSLSWPTRWKNLFEEISQFKPDILCLQEVQESHIVDYYSTLKILGYDGIFKKRTGSQSDGCAIYYKSDKVKMVDYNLVQFYQSDIPVLNRDNVGIVAKFVPTLHPTREFVVATTHLLYNPRRDDVRMAQMHLLLTDIEKMSYKNDKGNIHYLPIILTGDFNSPPHSDLYEFITHGDIKYENLAEPLKTPGDSRKQQLVTSSLGITDNSEYLRELQQRLKECSIIDITKDKDDSDLKSSSDKRQCDKSLQNNNKYKKSKSLSHNFGLKSVYKHGSGPTAEGTTHQDEWLTVDYIFYSIKKKNKIQSDKLQLLSRYRLPLCQELQGVRIPNSFIGSDHLSLIAKFKLEF</sequence>
<dbReference type="SUPFAM" id="SSF56219">
    <property type="entry name" value="DNase I-like"/>
    <property type="match status" value="1"/>
</dbReference>
<dbReference type="PANTHER" id="PTHR12121:SF34">
    <property type="entry name" value="PROTEIN ANGEL"/>
    <property type="match status" value="1"/>
</dbReference>